<dbReference type="CDD" id="cd06261">
    <property type="entry name" value="TM_PBP2"/>
    <property type="match status" value="1"/>
</dbReference>
<name>K6Q1W4_9FIRM</name>
<evidence type="ECO:0000256" key="1">
    <source>
        <dbReference type="ARBA" id="ARBA00004141"/>
    </source>
</evidence>
<evidence type="ECO:0000259" key="6">
    <source>
        <dbReference type="PROSITE" id="PS50928"/>
    </source>
</evidence>
<feature type="transmembrane region" description="Helical" evidence="5">
    <location>
        <begin position="174"/>
        <end position="192"/>
    </location>
</feature>
<feature type="transmembrane region" description="Helical" evidence="5">
    <location>
        <begin position="93"/>
        <end position="114"/>
    </location>
</feature>
<dbReference type="SUPFAM" id="SSF161098">
    <property type="entry name" value="MetI-like"/>
    <property type="match status" value="1"/>
</dbReference>
<gene>
    <name evidence="7" type="ORF">ThesuDRAFT_00905</name>
</gene>
<proteinExistence type="inferred from homology"/>
<keyword evidence="5" id="KW-0813">Transport</keyword>
<dbReference type="OrthoDB" id="42677at2"/>
<dbReference type="Gene3D" id="1.10.3720.10">
    <property type="entry name" value="MetI-like"/>
    <property type="match status" value="1"/>
</dbReference>
<sequence>MYIGLVLFSLVTLTPVCVMILTSLKTAAEASLDQMWNLPHNPNLDSFRIAYAKLGPHFLNTFKVVVPATVVSVLIGSINGYVLARWRFRGAQALFTILLVGMFIPYQSVLIPLITTLQAMGLYNTLTGLVIVHVVYGIPITTLIFRNFYASIPNEITEAALLDGAGVLRQYRHIIVPLSAPAAVVVAIWQFTSAWNDFLFAVAITGPDRQPVMVALQNLSGSQIVQWNVQMAAAFLAALPTLLVYVLLGRYFVRGLLAGALKG</sequence>
<dbReference type="PANTHER" id="PTHR43879:SF1">
    <property type="entry name" value="GLUCOSE IMPORT SYSTEM PERMEASE PROTEIN GLCU"/>
    <property type="match status" value="1"/>
</dbReference>
<comment type="caution">
    <text evidence="7">The sequence shown here is derived from an EMBL/GenBank/DDBJ whole genome shotgun (WGS) entry which is preliminary data.</text>
</comment>
<dbReference type="GO" id="GO:0055085">
    <property type="term" value="P:transmembrane transport"/>
    <property type="evidence" value="ECO:0007669"/>
    <property type="project" value="InterPro"/>
</dbReference>
<comment type="subcellular location">
    <subcellularLocation>
        <location evidence="5">Cell membrane</location>
        <topology evidence="5">Multi-pass membrane protein</topology>
    </subcellularLocation>
    <subcellularLocation>
        <location evidence="1">Membrane</location>
        <topology evidence="1">Multi-pass membrane protein</topology>
    </subcellularLocation>
</comment>
<dbReference type="HOGENOM" id="CLU_016047_1_2_9"/>
<dbReference type="PANTHER" id="PTHR43879">
    <property type="entry name" value="ABC TRANSPORTER PERMEASE PROTEIN"/>
    <property type="match status" value="1"/>
</dbReference>
<dbReference type="Pfam" id="PF00528">
    <property type="entry name" value="BPD_transp_1"/>
    <property type="match status" value="1"/>
</dbReference>
<keyword evidence="4 5" id="KW-0472">Membrane</keyword>
<dbReference type="Proteomes" id="UP000005710">
    <property type="component" value="Unassembled WGS sequence"/>
</dbReference>
<feature type="domain" description="ABC transmembrane type-1" evidence="6">
    <location>
        <begin position="58"/>
        <end position="248"/>
    </location>
</feature>
<protein>
    <submittedName>
        <fullName evidence="7">Carbohydrate ABC transporter membrane protein 2, CUT1 family</fullName>
    </submittedName>
</protein>
<comment type="similarity">
    <text evidence="5">Belongs to the binding-protein-dependent transport system permease family.</text>
</comment>
<reference evidence="7" key="1">
    <citation type="submission" date="2010-10" db="EMBL/GenBank/DDBJ databases">
        <authorList>
            <consortium name="US DOE Joint Genome Institute (JGI-PGF)"/>
            <person name="Lucas S."/>
            <person name="Copeland A."/>
            <person name="Lapidus A."/>
            <person name="Bruce D."/>
            <person name="Goodwin L."/>
            <person name="Pitluck S."/>
            <person name="Kyrpides N."/>
            <person name="Mavromatis K."/>
            <person name="Detter J.C."/>
            <person name="Han C."/>
            <person name="Land M."/>
            <person name="Hauser L."/>
            <person name="Markowitz V."/>
            <person name="Cheng J.-F."/>
            <person name="Hugenholtz P."/>
            <person name="Woyke T."/>
            <person name="Wu D."/>
            <person name="Pukall R."/>
            <person name="Wahrenburg C."/>
            <person name="Brambilla E."/>
            <person name="Klenk H.-P."/>
            <person name="Eisen J.A."/>
        </authorList>
    </citation>
    <scope>NUCLEOTIDE SEQUENCE [LARGE SCALE GENOMIC DNA]</scope>
    <source>
        <strain evidence="7">DSM 13965</strain>
    </source>
</reference>
<feature type="transmembrane region" description="Helical" evidence="5">
    <location>
        <begin position="64"/>
        <end position="84"/>
    </location>
</feature>
<evidence type="ECO:0000313" key="8">
    <source>
        <dbReference type="Proteomes" id="UP000005710"/>
    </source>
</evidence>
<dbReference type="EMBL" id="AENY02000002">
    <property type="protein sequence ID" value="EKP95168.1"/>
    <property type="molecule type" value="Genomic_DNA"/>
</dbReference>
<evidence type="ECO:0000313" key="7">
    <source>
        <dbReference type="EMBL" id="EKP95168.1"/>
    </source>
</evidence>
<feature type="transmembrane region" description="Helical" evidence="5">
    <location>
        <begin position="231"/>
        <end position="253"/>
    </location>
</feature>
<evidence type="ECO:0000256" key="2">
    <source>
        <dbReference type="ARBA" id="ARBA00022692"/>
    </source>
</evidence>
<dbReference type="PROSITE" id="PS50928">
    <property type="entry name" value="ABC_TM1"/>
    <property type="match status" value="1"/>
</dbReference>
<keyword evidence="8" id="KW-1185">Reference proteome</keyword>
<organism evidence="7 8">
    <name type="scientific">Thermaerobacter subterraneus DSM 13965</name>
    <dbReference type="NCBI Taxonomy" id="867903"/>
    <lineage>
        <taxon>Bacteria</taxon>
        <taxon>Bacillati</taxon>
        <taxon>Bacillota</taxon>
        <taxon>Clostridia</taxon>
        <taxon>Eubacteriales</taxon>
        <taxon>Clostridiales Family XVII. Incertae Sedis</taxon>
        <taxon>Thermaerobacter</taxon>
    </lineage>
</organism>
<keyword evidence="3 5" id="KW-1133">Transmembrane helix</keyword>
<evidence type="ECO:0000256" key="4">
    <source>
        <dbReference type="ARBA" id="ARBA00023136"/>
    </source>
</evidence>
<dbReference type="AlphaFoldDB" id="K6Q1W4"/>
<dbReference type="InterPro" id="IPR000515">
    <property type="entry name" value="MetI-like"/>
</dbReference>
<evidence type="ECO:0000256" key="5">
    <source>
        <dbReference type="RuleBase" id="RU363032"/>
    </source>
</evidence>
<dbReference type="STRING" id="867903.ThesuDRAFT_00905"/>
<reference evidence="7" key="2">
    <citation type="submission" date="2012-10" db="EMBL/GenBank/DDBJ databases">
        <title>Improved high-quality draft of Thermaerobacter subterraneus C21, DSM 13965.</title>
        <authorList>
            <consortium name="DOE Joint Genome Institute"/>
            <person name="Eisen J."/>
            <person name="Huntemann M."/>
            <person name="Wei C.-L."/>
            <person name="Han J."/>
            <person name="Detter J.C."/>
            <person name="Han C."/>
            <person name="Tapia R."/>
            <person name="Chen A."/>
            <person name="Kyrpides N."/>
            <person name="Mavromatis K."/>
            <person name="Markowitz V."/>
            <person name="Szeto E."/>
            <person name="Ivanova N."/>
            <person name="Mikhailova N."/>
            <person name="Ovchinnikova G."/>
            <person name="Pagani I."/>
            <person name="Pati A."/>
            <person name="Goodwin L."/>
            <person name="Nordberg H.P."/>
            <person name="Cantor M.N."/>
            <person name="Hua S.X."/>
            <person name="Woyke T."/>
            <person name="Eisen J."/>
            <person name="Klenk H.-P."/>
        </authorList>
    </citation>
    <scope>NUCLEOTIDE SEQUENCE [LARGE SCALE GENOMIC DNA]</scope>
    <source>
        <strain evidence="7">DSM 13965</strain>
    </source>
</reference>
<dbReference type="eggNOG" id="COG0395">
    <property type="taxonomic scope" value="Bacteria"/>
</dbReference>
<dbReference type="RefSeq" id="WP_006903178.1">
    <property type="nucleotide sequence ID" value="NZ_JH976535.1"/>
</dbReference>
<dbReference type="InterPro" id="IPR035906">
    <property type="entry name" value="MetI-like_sf"/>
</dbReference>
<feature type="transmembrane region" description="Helical" evidence="5">
    <location>
        <begin position="126"/>
        <end position="145"/>
    </location>
</feature>
<accession>K6Q1W4</accession>
<dbReference type="GO" id="GO:0005886">
    <property type="term" value="C:plasma membrane"/>
    <property type="evidence" value="ECO:0007669"/>
    <property type="project" value="UniProtKB-SubCell"/>
</dbReference>
<keyword evidence="2 5" id="KW-0812">Transmembrane</keyword>
<evidence type="ECO:0000256" key="3">
    <source>
        <dbReference type="ARBA" id="ARBA00022989"/>
    </source>
</evidence>